<comment type="subcellular location">
    <subcellularLocation>
        <location evidence="3">Secreted</location>
    </subcellularLocation>
</comment>
<dbReference type="GO" id="GO:0005576">
    <property type="term" value="C:extracellular region"/>
    <property type="evidence" value="ECO:0007669"/>
    <property type="project" value="UniProtKB-SubCell"/>
</dbReference>
<dbReference type="GO" id="GO:0030570">
    <property type="term" value="F:pectate lyase activity"/>
    <property type="evidence" value="ECO:0007669"/>
    <property type="project" value="UniProtKB-EC"/>
</dbReference>
<dbReference type="Proteomes" id="UP000794436">
    <property type="component" value="Unassembled WGS sequence"/>
</dbReference>
<evidence type="ECO:0000256" key="6">
    <source>
        <dbReference type="ARBA" id="ARBA00022729"/>
    </source>
</evidence>
<keyword evidence="6" id="KW-0732">Signal</keyword>
<evidence type="ECO:0000256" key="3">
    <source>
        <dbReference type="ARBA" id="ARBA00004613"/>
    </source>
</evidence>
<keyword evidence="11" id="KW-1185">Reference proteome</keyword>
<comment type="cofactor">
    <cofactor evidence="2">
        <name>Ca(2+)</name>
        <dbReference type="ChEBI" id="CHEBI:29108"/>
    </cofactor>
</comment>
<protein>
    <recommendedName>
        <fullName evidence="9">Probable pectate lyase F</fullName>
        <ecNumber evidence="4">4.2.2.2</ecNumber>
    </recommendedName>
</protein>
<dbReference type="InterPro" id="IPR012334">
    <property type="entry name" value="Pectin_lyas_fold"/>
</dbReference>
<dbReference type="PANTHER" id="PTHR33407">
    <property type="entry name" value="PECTATE LYASE F-RELATED"/>
    <property type="match status" value="1"/>
</dbReference>
<dbReference type="EMBL" id="SPLM01000003">
    <property type="protein sequence ID" value="TMW67961.1"/>
    <property type="molecule type" value="Genomic_DNA"/>
</dbReference>
<evidence type="ECO:0000313" key="10">
    <source>
        <dbReference type="EMBL" id="TMW67961.1"/>
    </source>
</evidence>
<organism evidence="10 11">
    <name type="scientific">Pythium oligandrum</name>
    <name type="common">Mycoparasitic fungus</name>
    <dbReference type="NCBI Taxonomy" id="41045"/>
    <lineage>
        <taxon>Eukaryota</taxon>
        <taxon>Sar</taxon>
        <taxon>Stramenopiles</taxon>
        <taxon>Oomycota</taxon>
        <taxon>Peronosporomycetes</taxon>
        <taxon>Pythiales</taxon>
        <taxon>Pythiaceae</taxon>
        <taxon>Pythium</taxon>
    </lineage>
</organism>
<comment type="caution">
    <text evidence="10">The sequence shown here is derived from an EMBL/GenBank/DDBJ whole genome shotgun (WGS) entry which is preliminary data.</text>
</comment>
<evidence type="ECO:0000256" key="2">
    <source>
        <dbReference type="ARBA" id="ARBA00001913"/>
    </source>
</evidence>
<accession>A0A8K1CSQ8</accession>
<dbReference type="PANTHER" id="PTHR33407:SF9">
    <property type="entry name" value="PECTATE LYASE F-RELATED"/>
    <property type="match status" value="1"/>
</dbReference>
<dbReference type="EC" id="4.2.2.2" evidence="4"/>
<keyword evidence="5" id="KW-0964">Secreted</keyword>
<dbReference type="OrthoDB" id="441042at2759"/>
<reference evidence="10" key="1">
    <citation type="submission" date="2019-03" db="EMBL/GenBank/DDBJ databases">
        <title>Long read genome sequence of the mycoparasitic Pythium oligandrum ATCC 38472 isolated from sugarbeet rhizosphere.</title>
        <authorList>
            <person name="Gaulin E."/>
        </authorList>
    </citation>
    <scope>NUCLEOTIDE SEQUENCE</scope>
    <source>
        <strain evidence="10">ATCC 38472_TT</strain>
    </source>
</reference>
<evidence type="ECO:0000256" key="4">
    <source>
        <dbReference type="ARBA" id="ARBA00012272"/>
    </source>
</evidence>
<evidence type="ECO:0000313" key="11">
    <source>
        <dbReference type="Proteomes" id="UP000794436"/>
    </source>
</evidence>
<comment type="catalytic activity">
    <reaction evidence="1">
        <text>Eliminative cleavage of (1-&gt;4)-alpha-D-galacturonan to give oligosaccharides with 4-deoxy-alpha-D-galact-4-enuronosyl groups at their non-reducing ends.</text>
        <dbReference type="EC" id="4.2.2.2"/>
    </reaction>
</comment>
<evidence type="ECO:0000256" key="1">
    <source>
        <dbReference type="ARBA" id="ARBA00000695"/>
    </source>
</evidence>
<dbReference type="GO" id="GO:0045490">
    <property type="term" value="P:pectin catabolic process"/>
    <property type="evidence" value="ECO:0007669"/>
    <property type="project" value="TreeGrafter"/>
</dbReference>
<dbReference type="InterPro" id="IPR004898">
    <property type="entry name" value="Pectate_lyase_PlyH/PlyE-like"/>
</dbReference>
<evidence type="ECO:0000256" key="8">
    <source>
        <dbReference type="ARBA" id="ARBA00023239"/>
    </source>
</evidence>
<dbReference type="Gene3D" id="2.160.20.10">
    <property type="entry name" value="Single-stranded right-handed beta-helix, Pectin lyase-like"/>
    <property type="match status" value="1"/>
</dbReference>
<keyword evidence="7" id="KW-0106">Calcium</keyword>
<evidence type="ECO:0000256" key="7">
    <source>
        <dbReference type="ARBA" id="ARBA00022837"/>
    </source>
</evidence>
<keyword evidence="8" id="KW-0456">Lyase</keyword>
<dbReference type="AlphaFoldDB" id="A0A8K1CSQ8"/>
<name>A0A8K1CSQ8_PYTOL</name>
<evidence type="ECO:0000256" key="9">
    <source>
        <dbReference type="ARBA" id="ARBA00039895"/>
    </source>
</evidence>
<sequence>MSNVLAVNPDKAVIMINPNLGDKATLTNVHVESNKGDKVVCVWGKGVTKGEPSVVGYGISSSCVYTAKDVFLNDKSYDFSSLGRRGLRA</sequence>
<proteinExistence type="predicted"/>
<evidence type="ECO:0000256" key="5">
    <source>
        <dbReference type="ARBA" id="ARBA00022525"/>
    </source>
</evidence>
<gene>
    <name evidence="10" type="ORF">Poli38472_007633</name>
</gene>